<dbReference type="GO" id="GO:0005783">
    <property type="term" value="C:endoplasmic reticulum"/>
    <property type="evidence" value="ECO:0007669"/>
    <property type="project" value="UniProtKB-SubCell"/>
</dbReference>
<dbReference type="GO" id="GO:0006614">
    <property type="term" value="P:SRP-dependent cotranslational protein targeting to membrane"/>
    <property type="evidence" value="ECO:0007669"/>
    <property type="project" value="UniProtKB-UniRule"/>
</dbReference>
<accession>Q6CWQ6</accession>
<dbReference type="PANTHER" id="PTHR14094:SF9">
    <property type="entry name" value="SIGNAL RECOGNITION PARTICLE SUBUNIT SRP72"/>
    <property type="match status" value="1"/>
</dbReference>
<dbReference type="PIRSF" id="PIRSF038922">
    <property type="entry name" value="SRP72"/>
    <property type="match status" value="1"/>
</dbReference>
<dbReference type="EMBL" id="CR382122">
    <property type="protein sequence ID" value="CAH02026.1"/>
    <property type="molecule type" value="Genomic_DNA"/>
</dbReference>
<evidence type="ECO:0000256" key="5">
    <source>
        <dbReference type="ARBA" id="ARBA00022490"/>
    </source>
</evidence>
<dbReference type="InterPro" id="IPR013699">
    <property type="entry name" value="Signal_recog_part_SRP72_RNA-bd"/>
</dbReference>
<dbReference type="OMA" id="ELACNER"/>
<evidence type="ECO:0000256" key="8">
    <source>
        <dbReference type="ARBA" id="ARBA00023274"/>
    </source>
</evidence>
<dbReference type="InParanoid" id="Q6CWQ6"/>
<dbReference type="Pfam" id="PF08492">
    <property type="entry name" value="SRP72"/>
    <property type="match status" value="1"/>
</dbReference>
<protein>
    <recommendedName>
        <fullName evidence="4 9">Signal recognition particle subunit SRP72</fullName>
    </recommendedName>
</protein>
<evidence type="ECO:0000256" key="9">
    <source>
        <dbReference type="PIRNR" id="PIRNR038922"/>
    </source>
</evidence>
<proteinExistence type="inferred from homology"/>
<evidence type="ECO:0000256" key="10">
    <source>
        <dbReference type="SAM" id="MobiDB-lite"/>
    </source>
</evidence>
<dbReference type="GO" id="GO:0008312">
    <property type="term" value="F:7S RNA binding"/>
    <property type="evidence" value="ECO:0007669"/>
    <property type="project" value="InterPro"/>
</dbReference>
<feature type="domain" description="Signal recognition particle SRP72 subunit RNA-binding" evidence="11">
    <location>
        <begin position="543"/>
        <end position="588"/>
    </location>
</feature>
<dbReference type="AlphaFoldDB" id="Q6CWQ6"/>
<name>Q6CWQ6_KLULA</name>
<dbReference type="eggNOG" id="KOG2376">
    <property type="taxonomic scope" value="Eukaryota"/>
</dbReference>
<keyword evidence="6" id="KW-0256">Endoplasmic reticulum</keyword>
<feature type="region of interest" description="Disordered" evidence="10">
    <location>
        <begin position="584"/>
        <end position="638"/>
    </location>
</feature>
<dbReference type="InterPro" id="IPR026270">
    <property type="entry name" value="SRP72"/>
</dbReference>
<comment type="similarity">
    <text evidence="3 9">Belongs to the SRP72 family.</text>
</comment>
<dbReference type="PANTHER" id="PTHR14094">
    <property type="entry name" value="SIGNAL RECOGNITION PARTICLE 72"/>
    <property type="match status" value="1"/>
</dbReference>
<organism evidence="12 13">
    <name type="scientific">Kluyveromyces lactis (strain ATCC 8585 / CBS 2359 / DSM 70799 / NBRC 1267 / NRRL Y-1140 / WM37)</name>
    <name type="common">Yeast</name>
    <name type="synonym">Candida sphaerica</name>
    <dbReference type="NCBI Taxonomy" id="284590"/>
    <lineage>
        <taxon>Eukaryota</taxon>
        <taxon>Fungi</taxon>
        <taxon>Dikarya</taxon>
        <taxon>Ascomycota</taxon>
        <taxon>Saccharomycotina</taxon>
        <taxon>Saccharomycetes</taxon>
        <taxon>Saccharomycetales</taxon>
        <taxon>Saccharomycetaceae</taxon>
        <taxon>Kluyveromyces</taxon>
    </lineage>
</organism>
<sequence>MSNAKDLVSLLTKLNVKDEKVHIDAIQTKYDTLSKTLGEEETSRAILNELLDSEQYSAIIKAHRKIPVLFSPSATAKPNSFSAYEQYACYKVGKEKKFASDSDVSLIGDELMSLETLTDSQRQLLHIYAQNLLKKKKPKKAYEVYQKLLAIPHELDNTAELACNKEAALSEIPELVGNVTLDKEFDTYDISFNKACQLCSIRNHEAALEYAERAFNLAQEDDAAVEDLRAIKLQISYIHQVLGHKEEAKSLLKEIVENSADQNDLNTVLAKANLKSYVSISKFKDNLPLLLRELDTPTLTGKHSQFSFQQAQIISSNIELLKVFSNNKAGKNKTSVHSIANKFYTENVGNVLYEPYENQADALCKKLDRSAKAEIKNEQKLLIQTLVCVQVLVKAGNLDKALVVAEKVWNHFPMEELSKYKRILSYVLLNLYDATNRSSSTSKHLSKLLRLYSEQVLEEDVSFWEFIAFKFLEQGQTQKAERIFRALAAKDNNSASAKYIAKADASDLGDYVDANDINGVIVDVNVDSLLNAGISVFENGKSKSSVIKSTPKKKRRVHKNKKLPKNFDESKKLDPERWLPLKERSTYRVSKKNISGKNTQGFKASKASEAKLDITKKAVKKPAGKKTSNAKSKNSRKH</sequence>
<dbReference type="Gene3D" id="1.25.40.10">
    <property type="entry name" value="Tetratricopeptide repeat domain"/>
    <property type="match status" value="1"/>
</dbReference>
<evidence type="ECO:0000259" key="11">
    <source>
        <dbReference type="Pfam" id="PF08492"/>
    </source>
</evidence>
<dbReference type="InterPro" id="IPR011990">
    <property type="entry name" value="TPR-like_helical_dom_sf"/>
</dbReference>
<dbReference type="GO" id="GO:0043022">
    <property type="term" value="F:ribosome binding"/>
    <property type="evidence" value="ECO:0007669"/>
    <property type="project" value="TreeGrafter"/>
</dbReference>
<evidence type="ECO:0000313" key="13">
    <source>
        <dbReference type="Proteomes" id="UP000000598"/>
    </source>
</evidence>
<keyword evidence="8 9" id="KW-0687">Ribonucleoprotein</keyword>
<dbReference type="SUPFAM" id="SSF48452">
    <property type="entry name" value="TPR-like"/>
    <property type="match status" value="1"/>
</dbReference>
<comment type="function">
    <text evidence="9">Component of the signal recognition particle (SRP) complex, a ribonucleoprotein complex that mediates the cotranslational targeting of secretory and membrane proteins to the endoplasmic reticulum (ER).</text>
</comment>
<dbReference type="GO" id="GO:0005786">
    <property type="term" value="C:signal recognition particle, endoplasmic reticulum targeting"/>
    <property type="evidence" value="ECO:0007669"/>
    <property type="project" value="UniProtKB-UniRule"/>
</dbReference>
<dbReference type="Proteomes" id="UP000000598">
    <property type="component" value="Chromosome B"/>
</dbReference>
<comment type="subcellular location">
    <subcellularLocation>
        <location evidence="2 9">Cytoplasm</location>
    </subcellularLocation>
    <subcellularLocation>
        <location evidence="1">Endoplasmic reticulum</location>
    </subcellularLocation>
</comment>
<dbReference type="KEGG" id="kla:KLLA0_B02288g"/>
<feature type="compositionally biased region" description="Polar residues" evidence="10">
    <location>
        <begin position="592"/>
        <end position="602"/>
    </location>
</feature>
<gene>
    <name evidence="12" type="ORF">KLLA0_B02288g</name>
</gene>
<evidence type="ECO:0000256" key="1">
    <source>
        <dbReference type="ARBA" id="ARBA00004240"/>
    </source>
</evidence>
<keyword evidence="13" id="KW-1185">Reference proteome</keyword>
<reference evidence="12 13" key="1">
    <citation type="journal article" date="2004" name="Nature">
        <title>Genome evolution in yeasts.</title>
        <authorList>
            <consortium name="Genolevures"/>
            <person name="Dujon B."/>
            <person name="Sherman D."/>
            <person name="Fischer G."/>
            <person name="Durrens P."/>
            <person name="Casaregola S."/>
            <person name="Lafontaine I."/>
            <person name="de Montigny J."/>
            <person name="Marck C."/>
            <person name="Neuveglise C."/>
            <person name="Talla E."/>
            <person name="Goffard N."/>
            <person name="Frangeul L."/>
            <person name="Aigle M."/>
            <person name="Anthouard V."/>
            <person name="Babour A."/>
            <person name="Barbe V."/>
            <person name="Barnay S."/>
            <person name="Blanchin S."/>
            <person name="Beckerich J.M."/>
            <person name="Beyne E."/>
            <person name="Bleykasten C."/>
            <person name="Boisrame A."/>
            <person name="Boyer J."/>
            <person name="Cattolico L."/>
            <person name="Confanioleri F."/>
            <person name="de Daruvar A."/>
            <person name="Despons L."/>
            <person name="Fabre E."/>
            <person name="Fairhead C."/>
            <person name="Ferry-Dumazet H."/>
            <person name="Groppi A."/>
            <person name="Hantraye F."/>
            <person name="Hennequin C."/>
            <person name="Jauniaux N."/>
            <person name="Joyet P."/>
            <person name="Kachouri R."/>
            <person name="Kerrest A."/>
            <person name="Koszul R."/>
            <person name="Lemaire M."/>
            <person name="Lesur I."/>
            <person name="Ma L."/>
            <person name="Muller H."/>
            <person name="Nicaud J.M."/>
            <person name="Nikolski M."/>
            <person name="Oztas S."/>
            <person name="Ozier-Kalogeropoulos O."/>
            <person name="Pellenz S."/>
            <person name="Potier S."/>
            <person name="Richard G.F."/>
            <person name="Straub M.L."/>
            <person name="Suleau A."/>
            <person name="Swennene D."/>
            <person name="Tekaia F."/>
            <person name="Wesolowski-Louvel M."/>
            <person name="Westhof E."/>
            <person name="Wirth B."/>
            <person name="Zeniou-Meyer M."/>
            <person name="Zivanovic I."/>
            <person name="Bolotin-Fukuhara M."/>
            <person name="Thierry A."/>
            <person name="Bouchier C."/>
            <person name="Caudron B."/>
            <person name="Scarpelli C."/>
            <person name="Gaillardin C."/>
            <person name="Weissenbach J."/>
            <person name="Wincker P."/>
            <person name="Souciet J.L."/>
        </authorList>
    </citation>
    <scope>NUCLEOTIDE SEQUENCE [LARGE SCALE GENOMIC DNA]</scope>
    <source>
        <strain evidence="13">ATCC 8585 / CBS 2359 / DSM 70799 / NBRC 1267 / NRRL Y-1140 / WM37</strain>
    </source>
</reference>
<evidence type="ECO:0000256" key="7">
    <source>
        <dbReference type="ARBA" id="ARBA00023135"/>
    </source>
</evidence>
<keyword evidence="7 9" id="KW-0733">Signal recognition particle</keyword>
<feature type="compositionally biased region" description="Basic residues" evidence="10">
    <location>
        <begin position="550"/>
        <end position="564"/>
    </location>
</feature>
<evidence type="ECO:0000256" key="2">
    <source>
        <dbReference type="ARBA" id="ARBA00004496"/>
    </source>
</evidence>
<evidence type="ECO:0000256" key="6">
    <source>
        <dbReference type="ARBA" id="ARBA00022824"/>
    </source>
</evidence>
<feature type="region of interest" description="Disordered" evidence="10">
    <location>
        <begin position="545"/>
        <end position="569"/>
    </location>
</feature>
<evidence type="ECO:0000256" key="4">
    <source>
        <dbReference type="ARBA" id="ARBA00018350"/>
    </source>
</evidence>
<dbReference type="STRING" id="284590.Q6CWQ6"/>
<evidence type="ECO:0000256" key="3">
    <source>
        <dbReference type="ARBA" id="ARBA00007676"/>
    </source>
</evidence>
<dbReference type="FunCoup" id="Q6CWQ6">
    <property type="interactions" value="983"/>
</dbReference>
<feature type="compositionally biased region" description="Basic and acidic residues" evidence="10">
    <location>
        <begin position="606"/>
        <end position="616"/>
    </location>
</feature>
<evidence type="ECO:0000313" key="12">
    <source>
        <dbReference type="EMBL" id="CAH02026.1"/>
    </source>
</evidence>
<dbReference type="PaxDb" id="284590-Q6CWQ6"/>
<keyword evidence="5 9" id="KW-0963">Cytoplasm</keyword>
<dbReference type="HOGENOM" id="CLU_013808_4_0_1"/>